<comment type="caution">
    <text evidence="2">The sequence shown here is derived from an EMBL/GenBank/DDBJ whole genome shotgun (WGS) entry which is preliminary data.</text>
</comment>
<keyword evidence="3" id="KW-1185">Reference proteome</keyword>
<reference evidence="2" key="1">
    <citation type="submission" date="2022-07" db="EMBL/GenBank/DDBJ databases">
        <authorList>
            <person name="Xamxidin M."/>
        </authorList>
    </citation>
    <scope>NUCLEOTIDE SEQUENCE</scope>
    <source>
        <strain evidence="2">YS8-69</strain>
    </source>
</reference>
<dbReference type="RefSeq" id="WP_257511989.1">
    <property type="nucleotide sequence ID" value="NZ_JANKHG010000017.1"/>
</dbReference>
<dbReference type="EMBL" id="JANKHG010000017">
    <property type="protein sequence ID" value="MCR2746775.1"/>
    <property type="molecule type" value="Genomic_DNA"/>
</dbReference>
<evidence type="ECO:0000256" key="1">
    <source>
        <dbReference type="SAM" id="MobiDB-lite"/>
    </source>
</evidence>
<gene>
    <name evidence="2" type="ORF">NSP04_08950</name>
</gene>
<protein>
    <submittedName>
        <fullName evidence="2">Uncharacterized protein</fullName>
    </submittedName>
</protein>
<feature type="region of interest" description="Disordered" evidence="1">
    <location>
        <begin position="86"/>
        <end position="125"/>
    </location>
</feature>
<evidence type="ECO:0000313" key="3">
    <source>
        <dbReference type="Proteomes" id="UP001165267"/>
    </source>
</evidence>
<proteinExistence type="predicted"/>
<accession>A0ABT1XHM2</accession>
<feature type="compositionally biased region" description="Basic and acidic residues" evidence="1">
    <location>
        <begin position="99"/>
        <end position="125"/>
    </location>
</feature>
<name>A0ABT1XHM2_9BURK</name>
<evidence type="ECO:0000313" key="2">
    <source>
        <dbReference type="EMBL" id="MCR2746775.1"/>
    </source>
</evidence>
<sequence length="125" mass="13992">MSRKKSLEPHLRGIVDLVSATLDEGTRQVEGVHRRIADIPFSVLKKIRPIAPISSAVHMVEKKITHSAYDTVRLVAKVGAQAVHNVLPTDPTSQGISKPEYKIDHDSLRKNKADRKTEQKTRKKP</sequence>
<organism evidence="2 3">
    <name type="scientific">Limnobacter parvus</name>
    <dbReference type="NCBI Taxonomy" id="2939690"/>
    <lineage>
        <taxon>Bacteria</taxon>
        <taxon>Pseudomonadati</taxon>
        <taxon>Pseudomonadota</taxon>
        <taxon>Betaproteobacteria</taxon>
        <taxon>Burkholderiales</taxon>
        <taxon>Burkholderiaceae</taxon>
        <taxon>Limnobacter</taxon>
    </lineage>
</organism>
<dbReference type="Proteomes" id="UP001165267">
    <property type="component" value="Unassembled WGS sequence"/>
</dbReference>